<evidence type="ECO:0000313" key="2">
    <source>
        <dbReference type="Proteomes" id="UP001060170"/>
    </source>
</evidence>
<evidence type="ECO:0000313" key="1">
    <source>
        <dbReference type="EMBL" id="KAI7940546.1"/>
    </source>
</evidence>
<accession>A0ACC0DX19</accession>
<dbReference type="EMBL" id="CM045877">
    <property type="protein sequence ID" value="KAI7940546.1"/>
    <property type="molecule type" value="Genomic_DNA"/>
</dbReference>
<dbReference type="Proteomes" id="UP001060170">
    <property type="component" value="Chromosome 13"/>
</dbReference>
<organism evidence="1 2">
    <name type="scientific">Puccinia striiformis f. sp. tritici</name>
    <dbReference type="NCBI Taxonomy" id="168172"/>
    <lineage>
        <taxon>Eukaryota</taxon>
        <taxon>Fungi</taxon>
        <taxon>Dikarya</taxon>
        <taxon>Basidiomycota</taxon>
        <taxon>Pucciniomycotina</taxon>
        <taxon>Pucciniomycetes</taxon>
        <taxon>Pucciniales</taxon>
        <taxon>Pucciniaceae</taxon>
        <taxon>Puccinia</taxon>
    </lineage>
</organism>
<protein>
    <submittedName>
        <fullName evidence="1">Uncharacterized protein</fullName>
    </submittedName>
</protein>
<sequence>MRWRFDQWLFVVECSSSSERPPCLAYVNAFGFVARASFDMALVKAAYLSIVVTGVHVNAEPIHSLVNPARGYIIVRSAYSSDFDVGFEGEMISRRKREHSSPRKPLGEGPLSPKHFLGLQRRPFNDSSRNTTDGRISLNRASRYTVSILMGLHLSVLGARVKGHSRGALDPTSHNSVSRGAILEGVQHRVPTSSCGLKADIFLDGNESIHPEGIHCTRVQQVENNSSDRNENL</sequence>
<reference evidence="2" key="2">
    <citation type="journal article" date="2018" name="Mol. Plant Microbe Interact.">
        <title>Genome sequence resources for the wheat stripe rust pathogen (Puccinia striiformis f. sp. tritici) and the barley stripe rust pathogen (Puccinia striiformis f. sp. hordei).</title>
        <authorList>
            <person name="Xia C."/>
            <person name="Wang M."/>
            <person name="Yin C."/>
            <person name="Cornejo O.E."/>
            <person name="Hulbert S.H."/>
            <person name="Chen X."/>
        </authorList>
    </citation>
    <scope>NUCLEOTIDE SEQUENCE [LARGE SCALE GENOMIC DNA]</scope>
    <source>
        <strain evidence="2">93-210</strain>
    </source>
</reference>
<proteinExistence type="predicted"/>
<comment type="caution">
    <text evidence="1">The sequence shown here is derived from an EMBL/GenBank/DDBJ whole genome shotgun (WGS) entry which is preliminary data.</text>
</comment>
<keyword evidence="2" id="KW-1185">Reference proteome</keyword>
<name>A0ACC0DX19_9BASI</name>
<reference evidence="1 2" key="3">
    <citation type="journal article" date="2022" name="Microbiol. Spectr.">
        <title>Folding features and dynamics of 3D genome architecture in plant fungal pathogens.</title>
        <authorList>
            <person name="Xia C."/>
        </authorList>
    </citation>
    <scope>NUCLEOTIDE SEQUENCE [LARGE SCALE GENOMIC DNA]</scope>
    <source>
        <strain evidence="1 2">93-210</strain>
    </source>
</reference>
<gene>
    <name evidence="1" type="ORF">MJO28_012831</name>
</gene>
<reference evidence="2" key="1">
    <citation type="journal article" date="2018" name="BMC Genomics">
        <title>Genomic insights into host adaptation between the wheat stripe rust pathogen (Puccinia striiformis f. sp. tritici) and the barley stripe rust pathogen (Puccinia striiformis f. sp. hordei).</title>
        <authorList>
            <person name="Xia C."/>
            <person name="Wang M."/>
            <person name="Yin C."/>
            <person name="Cornejo O.E."/>
            <person name="Hulbert S.H."/>
            <person name="Chen X."/>
        </authorList>
    </citation>
    <scope>NUCLEOTIDE SEQUENCE [LARGE SCALE GENOMIC DNA]</scope>
    <source>
        <strain evidence="2">93-210</strain>
    </source>
</reference>